<name>A0A1H9RQU1_9EURY</name>
<dbReference type="RefSeq" id="WP_175480234.1">
    <property type="nucleotide sequence ID" value="NZ_FOFD01000007.1"/>
</dbReference>
<reference evidence="2" key="1">
    <citation type="submission" date="2016-10" db="EMBL/GenBank/DDBJ databases">
        <authorList>
            <person name="Varghese N."/>
            <person name="Submissions S."/>
        </authorList>
    </citation>
    <scope>NUCLEOTIDE SEQUENCE [LARGE SCALE GENOMIC DNA]</scope>
    <source>
        <strain evidence="2">DSM 25055</strain>
    </source>
</reference>
<proteinExistence type="predicted"/>
<dbReference type="OrthoDB" id="340975at2157"/>
<sequence>MRIQKTEARERKWTYLKEATGESTVSGALDAAADYYLKMRGDTTAQPNGCVPELIRRADQEGSLTAAEIAEILDVDELPLEYQSTWTIGE</sequence>
<organism evidence="1 2">
    <name type="scientific">Natrinema salaciae</name>
    <dbReference type="NCBI Taxonomy" id="1186196"/>
    <lineage>
        <taxon>Archaea</taxon>
        <taxon>Methanobacteriati</taxon>
        <taxon>Methanobacteriota</taxon>
        <taxon>Stenosarchaea group</taxon>
        <taxon>Halobacteria</taxon>
        <taxon>Halobacteriales</taxon>
        <taxon>Natrialbaceae</taxon>
        <taxon>Natrinema</taxon>
    </lineage>
</organism>
<accession>A0A1H9RQU1</accession>
<keyword evidence="2" id="KW-1185">Reference proteome</keyword>
<evidence type="ECO:0000313" key="1">
    <source>
        <dbReference type="EMBL" id="SER75076.1"/>
    </source>
</evidence>
<evidence type="ECO:0000313" key="2">
    <source>
        <dbReference type="Proteomes" id="UP000199114"/>
    </source>
</evidence>
<dbReference type="Proteomes" id="UP000199114">
    <property type="component" value="Unassembled WGS sequence"/>
</dbReference>
<gene>
    <name evidence="1" type="ORF">SAMN04489841_4503</name>
</gene>
<protein>
    <submittedName>
        <fullName evidence="1">Uncharacterized protein</fullName>
    </submittedName>
</protein>
<dbReference type="EMBL" id="FOFD01000007">
    <property type="protein sequence ID" value="SER75076.1"/>
    <property type="molecule type" value="Genomic_DNA"/>
</dbReference>
<dbReference type="AlphaFoldDB" id="A0A1H9RQU1"/>